<accession>A0A2S1LSL3</accession>
<dbReference type="Proteomes" id="UP000244677">
    <property type="component" value="Chromosome"/>
</dbReference>
<dbReference type="OrthoDB" id="1367161at2"/>
<dbReference type="EMBL" id="CP020919">
    <property type="protein sequence ID" value="AWG26678.1"/>
    <property type="molecule type" value="Genomic_DNA"/>
</dbReference>
<sequence>MQAKLACPEYTPTKNNKHKSIRNHERFKDLFVMLDTKVTNCLYWFEVENNNSCDLLVKHLNEIRPILKEQFRVVPVINKNNNSNVLYVGIRRGGFTEKWGLSNISGRMIQHLGYYEKGSTQGLQLAHWSLNSDIKIKINIIQFEEKFPNYYLEAFEKIIAHKLRPLCGKH</sequence>
<organism evidence="1 2">
    <name type="scientific">Flavobacterium kingsejongi</name>
    <dbReference type="NCBI Taxonomy" id="1678728"/>
    <lineage>
        <taxon>Bacteria</taxon>
        <taxon>Pseudomonadati</taxon>
        <taxon>Bacteroidota</taxon>
        <taxon>Flavobacteriia</taxon>
        <taxon>Flavobacteriales</taxon>
        <taxon>Flavobacteriaceae</taxon>
        <taxon>Flavobacterium</taxon>
    </lineage>
</organism>
<evidence type="ECO:0000313" key="2">
    <source>
        <dbReference type="Proteomes" id="UP000244677"/>
    </source>
</evidence>
<proteinExistence type="predicted"/>
<gene>
    <name evidence="1" type="ORF">FK004_16320</name>
</gene>
<name>A0A2S1LSL3_9FLAO</name>
<dbReference type="KEGG" id="fki:FK004_16320"/>
<protein>
    <submittedName>
        <fullName evidence="1">Uncharacterized protein</fullName>
    </submittedName>
</protein>
<reference evidence="1 2" key="1">
    <citation type="submission" date="2017-04" db="EMBL/GenBank/DDBJ databases">
        <title>Complete genome sequence of Flavobacterium kingsejong AJ004.</title>
        <authorList>
            <person name="Lee P.C."/>
        </authorList>
    </citation>
    <scope>NUCLEOTIDE SEQUENCE [LARGE SCALE GENOMIC DNA]</scope>
    <source>
        <strain evidence="1 2">AJ004</strain>
    </source>
</reference>
<keyword evidence="2" id="KW-1185">Reference proteome</keyword>
<evidence type="ECO:0000313" key="1">
    <source>
        <dbReference type="EMBL" id="AWG26678.1"/>
    </source>
</evidence>
<dbReference type="RefSeq" id="WP_108738188.1">
    <property type="nucleotide sequence ID" value="NZ_CP020919.1"/>
</dbReference>
<dbReference type="AlphaFoldDB" id="A0A2S1LSL3"/>